<comment type="caution">
    <text evidence="1">The sequence shown here is derived from an EMBL/GenBank/DDBJ whole genome shotgun (WGS) entry which is preliminary data.</text>
</comment>
<evidence type="ECO:0000313" key="1">
    <source>
        <dbReference type="EMBL" id="VEL18053.1"/>
    </source>
</evidence>
<name>A0A3S5BTS8_9PLAT</name>
<accession>A0A3S5BTS8</accession>
<dbReference type="AlphaFoldDB" id="A0A3S5BTS8"/>
<gene>
    <name evidence="1" type="ORF">PXEA_LOCUS11493</name>
</gene>
<keyword evidence="2" id="KW-1185">Reference proteome</keyword>
<protein>
    <submittedName>
        <fullName evidence="1">Uncharacterized protein</fullName>
    </submittedName>
</protein>
<organism evidence="1 2">
    <name type="scientific">Protopolystoma xenopodis</name>
    <dbReference type="NCBI Taxonomy" id="117903"/>
    <lineage>
        <taxon>Eukaryota</taxon>
        <taxon>Metazoa</taxon>
        <taxon>Spiralia</taxon>
        <taxon>Lophotrochozoa</taxon>
        <taxon>Platyhelminthes</taxon>
        <taxon>Monogenea</taxon>
        <taxon>Polyopisthocotylea</taxon>
        <taxon>Polystomatidea</taxon>
        <taxon>Polystomatidae</taxon>
        <taxon>Protopolystoma</taxon>
    </lineage>
</organism>
<evidence type="ECO:0000313" key="2">
    <source>
        <dbReference type="Proteomes" id="UP000784294"/>
    </source>
</evidence>
<reference evidence="1" key="1">
    <citation type="submission" date="2018-11" db="EMBL/GenBank/DDBJ databases">
        <authorList>
            <consortium name="Pathogen Informatics"/>
        </authorList>
    </citation>
    <scope>NUCLEOTIDE SEQUENCE</scope>
</reference>
<sequence length="73" mass="8118">MKIFSLYGSIQKNLFPCGDDVCSYANLLRAMFASTSTSYLNKPPTEGPKDRRYDNQNSPIIVVLSTDTAPNQL</sequence>
<dbReference type="Proteomes" id="UP000784294">
    <property type="component" value="Unassembled WGS sequence"/>
</dbReference>
<proteinExistence type="predicted"/>
<dbReference type="EMBL" id="CAAALY010035419">
    <property type="protein sequence ID" value="VEL18053.1"/>
    <property type="molecule type" value="Genomic_DNA"/>
</dbReference>